<evidence type="ECO:0000259" key="3">
    <source>
        <dbReference type="PROSITE" id="PS51186"/>
    </source>
</evidence>
<dbReference type="SUPFAM" id="SSF55729">
    <property type="entry name" value="Acyl-CoA N-acyltransferases (Nat)"/>
    <property type="match status" value="2"/>
</dbReference>
<dbReference type="PROSITE" id="PS51186">
    <property type="entry name" value="GNAT"/>
    <property type="match status" value="2"/>
</dbReference>
<keyword evidence="1 4" id="KW-0808">Transferase</keyword>
<dbReference type="EC" id="2.3.1.-" evidence="4"/>
<dbReference type="CDD" id="cd04301">
    <property type="entry name" value="NAT_SF"/>
    <property type="match status" value="1"/>
</dbReference>
<evidence type="ECO:0000256" key="1">
    <source>
        <dbReference type="ARBA" id="ARBA00022679"/>
    </source>
</evidence>
<keyword evidence="2 4" id="KW-0012">Acyltransferase</keyword>
<reference evidence="4" key="1">
    <citation type="submission" date="2024-06" db="EMBL/GenBank/DDBJ databases">
        <title>Draft Genome Sequence of Deinococcus sonorensis Type Strain KR-87, a Biofilm Producing Representative of the Genus Deinococcus.</title>
        <authorList>
            <person name="Boren L.S."/>
            <person name="Grosso R.A."/>
            <person name="Hugenberg-Cox A.N."/>
            <person name="Hill J.T.E."/>
            <person name="Albert C.M."/>
            <person name="Tuohy J.M."/>
        </authorList>
    </citation>
    <scope>NUCLEOTIDE SEQUENCE</scope>
    <source>
        <strain evidence="4">KR-87</strain>
    </source>
</reference>
<dbReference type="PANTHER" id="PTHR43420">
    <property type="entry name" value="ACETYLTRANSFERASE"/>
    <property type="match status" value="1"/>
</dbReference>
<evidence type="ECO:0000256" key="2">
    <source>
        <dbReference type="ARBA" id="ARBA00023315"/>
    </source>
</evidence>
<gene>
    <name evidence="4" type="ORF">ABOD76_19740</name>
</gene>
<feature type="domain" description="N-acetyltransferase" evidence="3">
    <location>
        <begin position="11"/>
        <end position="159"/>
    </location>
</feature>
<dbReference type="InterPro" id="IPR000182">
    <property type="entry name" value="GNAT_dom"/>
</dbReference>
<dbReference type="EMBL" id="CP158299">
    <property type="protein sequence ID" value="XBV85629.1"/>
    <property type="molecule type" value="Genomic_DNA"/>
</dbReference>
<name>A0AAU7UAX1_9DEIO</name>
<organism evidence="4">
    <name type="scientific">Deinococcus sonorensis KR-87</name>
    <dbReference type="NCBI Taxonomy" id="694439"/>
    <lineage>
        <taxon>Bacteria</taxon>
        <taxon>Thermotogati</taxon>
        <taxon>Deinococcota</taxon>
        <taxon>Deinococci</taxon>
        <taxon>Deinococcales</taxon>
        <taxon>Deinococcaceae</taxon>
        <taxon>Deinococcus</taxon>
    </lineage>
</organism>
<dbReference type="Pfam" id="PF00583">
    <property type="entry name" value="Acetyltransf_1"/>
    <property type="match status" value="2"/>
</dbReference>
<evidence type="ECO:0000313" key="4">
    <source>
        <dbReference type="EMBL" id="XBV85629.1"/>
    </source>
</evidence>
<dbReference type="InterPro" id="IPR016181">
    <property type="entry name" value="Acyl_CoA_acyltransferase"/>
</dbReference>
<dbReference type="KEGG" id="dsc:ABOD76_19740"/>
<dbReference type="RefSeq" id="WP_350243669.1">
    <property type="nucleotide sequence ID" value="NZ_CP158299.1"/>
</dbReference>
<dbReference type="PANTHER" id="PTHR43420:SF47">
    <property type="entry name" value="N-ACETYLTRANSFERASE DOMAIN-CONTAINING PROTEIN"/>
    <property type="match status" value="1"/>
</dbReference>
<dbReference type="AlphaFoldDB" id="A0AAU7UAX1"/>
<sequence length="393" mass="43451">MAGAVDLGGGYQAREVPLQTYLELYARLEDRVFSSVSYQWPEPAALPTALAQLPTHTWLIYGPDQPEPVGWHYARQSDGRSVTMVNTGLLPEHRGRGLYTRLLPHLLAAFRKAGYTLVRSHHHLTNTAVILPKLRAGFFIQGLIHNDHGLMLELVYSVDPVYREAMRVRSGEIRPSGEAARRLGLDEAAPGAPATAAAVALPDAEGEEVDLGDGYTLRPVPSHVAWAVADALEPLAFQTVSFDWGEAARREPPAGQRFAWIVVHGGRVAGWQISRQWDARSAYMVNTALLPEHRGRGIYTRLLPLVMETLRAEGYRVIRSHHHATNNAVLVPKLRAGFVISGLEMDHHGIVVVLSAALDPLYRAYLDVRTGLTRPTGELARRLRLTPQEEPDV</sequence>
<dbReference type="Gene3D" id="3.40.630.30">
    <property type="match status" value="2"/>
</dbReference>
<protein>
    <submittedName>
        <fullName evidence="4">GNAT family N-acetyltransferase</fullName>
        <ecNumber evidence="4">2.3.1.-</ecNumber>
    </submittedName>
</protein>
<proteinExistence type="predicted"/>
<dbReference type="InterPro" id="IPR050680">
    <property type="entry name" value="YpeA/RimI_acetyltransf"/>
</dbReference>
<accession>A0AAU7UAX1</accession>
<dbReference type="GO" id="GO:0016747">
    <property type="term" value="F:acyltransferase activity, transferring groups other than amino-acyl groups"/>
    <property type="evidence" value="ECO:0007669"/>
    <property type="project" value="InterPro"/>
</dbReference>
<feature type="domain" description="N-acetyltransferase" evidence="3">
    <location>
        <begin position="215"/>
        <end position="359"/>
    </location>
</feature>